<feature type="transmembrane region" description="Helical" evidence="1">
    <location>
        <begin position="20"/>
        <end position="42"/>
    </location>
</feature>
<keyword evidence="1" id="KW-0812">Transmembrane</keyword>
<comment type="caution">
    <text evidence="2">The sequence shown here is derived from an EMBL/GenBank/DDBJ whole genome shotgun (WGS) entry which is preliminary data.</text>
</comment>
<evidence type="ECO:0000313" key="2">
    <source>
        <dbReference type="EMBL" id="KAF7723665.1"/>
    </source>
</evidence>
<protein>
    <submittedName>
        <fullName evidence="2">Uncharacterized protein</fullName>
    </submittedName>
</protein>
<evidence type="ECO:0000313" key="3">
    <source>
        <dbReference type="Proteomes" id="UP000605846"/>
    </source>
</evidence>
<organism evidence="2 3">
    <name type="scientific">Apophysomyces ossiformis</name>
    <dbReference type="NCBI Taxonomy" id="679940"/>
    <lineage>
        <taxon>Eukaryota</taxon>
        <taxon>Fungi</taxon>
        <taxon>Fungi incertae sedis</taxon>
        <taxon>Mucoromycota</taxon>
        <taxon>Mucoromycotina</taxon>
        <taxon>Mucoromycetes</taxon>
        <taxon>Mucorales</taxon>
        <taxon>Mucorineae</taxon>
        <taxon>Mucoraceae</taxon>
        <taxon>Apophysomyces</taxon>
    </lineage>
</organism>
<accession>A0A8H7BLJ7</accession>
<dbReference type="Proteomes" id="UP000605846">
    <property type="component" value="Unassembled WGS sequence"/>
</dbReference>
<gene>
    <name evidence="2" type="ORF">EC973_001756</name>
</gene>
<reference evidence="2" key="1">
    <citation type="submission" date="2020-01" db="EMBL/GenBank/DDBJ databases">
        <title>Genome Sequencing of Three Apophysomyces-Like Fungal Strains Confirms a Novel Fungal Genus in the Mucoromycota with divergent Burkholderia-like Endosymbiotic Bacteria.</title>
        <authorList>
            <person name="Stajich J.E."/>
            <person name="Macias A.M."/>
            <person name="Carter-House D."/>
            <person name="Lovett B."/>
            <person name="Kasson L.R."/>
            <person name="Berry K."/>
            <person name="Grigoriev I."/>
            <person name="Chang Y."/>
            <person name="Spatafora J."/>
            <person name="Kasson M.T."/>
        </authorList>
    </citation>
    <scope>NUCLEOTIDE SEQUENCE</scope>
    <source>
        <strain evidence="2">NRRL A-21654</strain>
    </source>
</reference>
<sequence length="129" mass="15074">MFGLIGSLTAHRGMVVFFRIVYWTMTVASLILSVIFLIVFVVKRHLLYNYCIEETSNDPYFENENIPQLCQRSINTSLIVYGILVGVVNSLEFYFATVISAYAYRLKQRDQHEQLRTMEQEYPLAKTPY</sequence>
<keyword evidence="1" id="KW-1133">Transmembrane helix</keyword>
<dbReference type="OrthoDB" id="3239304at2759"/>
<dbReference type="AlphaFoldDB" id="A0A8H7BLJ7"/>
<proteinExistence type="predicted"/>
<feature type="transmembrane region" description="Helical" evidence="1">
    <location>
        <begin position="78"/>
        <end position="104"/>
    </location>
</feature>
<keyword evidence="3" id="KW-1185">Reference proteome</keyword>
<keyword evidence="1" id="KW-0472">Membrane</keyword>
<dbReference type="EMBL" id="JABAYA010000143">
    <property type="protein sequence ID" value="KAF7723665.1"/>
    <property type="molecule type" value="Genomic_DNA"/>
</dbReference>
<evidence type="ECO:0000256" key="1">
    <source>
        <dbReference type="SAM" id="Phobius"/>
    </source>
</evidence>
<name>A0A8H7BLJ7_9FUNG</name>